<dbReference type="SUPFAM" id="SSF51445">
    <property type="entry name" value="(Trans)glycosidases"/>
    <property type="match status" value="1"/>
</dbReference>
<evidence type="ECO:0000256" key="2">
    <source>
        <dbReference type="ARBA" id="ARBA00008682"/>
    </source>
</evidence>
<dbReference type="InterPro" id="IPR001223">
    <property type="entry name" value="Glyco_hydro18_cat"/>
</dbReference>
<accession>A0AAD4KYW1</accession>
<dbReference type="PROSITE" id="PS01095">
    <property type="entry name" value="GH18_1"/>
    <property type="match status" value="1"/>
</dbReference>
<dbReference type="Proteomes" id="UP001201262">
    <property type="component" value="Unassembled WGS sequence"/>
</dbReference>
<evidence type="ECO:0000256" key="7">
    <source>
        <dbReference type="ARBA" id="ARBA00023026"/>
    </source>
</evidence>
<dbReference type="GO" id="GO:0000272">
    <property type="term" value="P:polysaccharide catabolic process"/>
    <property type="evidence" value="ECO:0007669"/>
    <property type="project" value="UniProtKB-KW"/>
</dbReference>
<keyword evidence="5 11" id="KW-0378">Hydrolase</keyword>
<reference evidence="15" key="1">
    <citation type="submission" date="2021-12" db="EMBL/GenBank/DDBJ databases">
        <title>Convergent genome expansion in fungi linked to evolution of root-endophyte symbiosis.</title>
        <authorList>
            <consortium name="DOE Joint Genome Institute"/>
            <person name="Ke Y.-H."/>
            <person name="Bonito G."/>
            <person name="Liao H.-L."/>
            <person name="Looney B."/>
            <person name="Rojas-Flechas A."/>
            <person name="Nash J."/>
            <person name="Hameed K."/>
            <person name="Schadt C."/>
            <person name="Martin F."/>
            <person name="Crous P.W."/>
            <person name="Miettinen O."/>
            <person name="Magnuson J.K."/>
            <person name="Labbe J."/>
            <person name="Jacobson D."/>
            <person name="Doktycz M.J."/>
            <person name="Veneault-Fourrey C."/>
            <person name="Kuo A."/>
            <person name="Mondo S."/>
            <person name="Calhoun S."/>
            <person name="Riley R."/>
            <person name="Ohm R."/>
            <person name="LaButti K."/>
            <person name="Andreopoulos B."/>
            <person name="Pangilinan J."/>
            <person name="Nolan M."/>
            <person name="Tritt A."/>
            <person name="Clum A."/>
            <person name="Lipzen A."/>
            <person name="Daum C."/>
            <person name="Barry K."/>
            <person name="Grigoriev I.V."/>
            <person name="Vilgalys R."/>
        </authorList>
    </citation>
    <scope>NUCLEOTIDE SEQUENCE</scope>
    <source>
        <strain evidence="15">PMI_201</strain>
    </source>
</reference>
<keyword evidence="8" id="KW-0119">Carbohydrate metabolism</keyword>
<evidence type="ECO:0000259" key="13">
    <source>
        <dbReference type="PROSITE" id="PS51782"/>
    </source>
</evidence>
<name>A0AAD4KYW1_9EURO</name>
<dbReference type="SUPFAM" id="SSF57016">
    <property type="entry name" value="Plant lectins/antimicrobial peptides"/>
    <property type="match status" value="1"/>
</dbReference>
<comment type="caution">
    <text evidence="15">The sequence shown here is derived from an EMBL/GenBank/DDBJ whole genome shotgun (WGS) entry which is preliminary data.</text>
</comment>
<dbReference type="PROSITE" id="PS51910">
    <property type="entry name" value="GH18_2"/>
    <property type="match status" value="1"/>
</dbReference>
<evidence type="ECO:0000256" key="1">
    <source>
        <dbReference type="ARBA" id="ARBA00000822"/>
    </source>
</evidence>
<dbReference type="EC" id="3.2.1.14" evidence="3"/>
<dbReference type="GO" id="GO:0006032">
    <property type="term" value="P:chitin catabolic process"/>
    <property type="evidence" value="ECO:0007669"/>
    <property type="project" value="UniProtKB-KW"/>
</dbReference>
<keyword evidence="9 11" id="KW-0326">Glycosidase</keyword>
<comment type="similarity">
    <text evidence="2">Belongs to the glycosyl hydrolase 18 family. Chitinase class V subfamily.</text>
</comment>
<dbReference type="InterPro" id="IPR036779">
    <property type="entry name" value="LysM_dom_sf"/>
</dbReference>
<evidence type="ECO:0000256" key="6">
    <source>
        <dbReference type="ARBA" id="ARBA00023024"/>
    </source>
</evidence>
<dbReference type="InterPro" id="IPR036861">
    <property type="entry name" value="Endochitinase-like_sf"/>
</dbReference>
<protein>
    <recommendedName>
        <fullName evidence="3">chitinase</fullName>
        <ecNumber evidence="3">3.2.1.14</ecNumber>
    </recommendedName>
</protein>
<feature type="domain" description="LysM" evidence="13">
    <location>
        <begin position="317"/>
        <end position="365"/>
    </location>
</feature>
<sequence length="1312" mass="140734">MRFLASILGASAAWLVDQACATSLSALENGFNSPASISARTRVQRPTRCPSQCNSYDTAQWFVYPSASRVARCNETMLLDFTVYNPLNDSDRRHTIRSCVANKTGTLKNAIGATSCCLVSSQSETTYQVGSWSTPSSTVSNSSSEGSSVLQDVSAYMTGNCQKSSIFAFSECAHIAVGMYVGGSVHHPQNIDSAVKEVANVLQDTSSYQIDLNGDLAAVQQHVQTWSDGDCVSGFTTINNNSSAALQRRSTCSYLKVVWGDLCASLVTECGITADEFYEYNPASDLYSTLAIGQYVCCSAGSLPDLAPSSYANGTCYTYDVQSGDTCSRIAADYTLTVDDIDSFNFDTWGWYGCDDLQAGSSICLSNGTAPLPLPIANAVCGPQVPGTNFTGTTNAGEWAALNPCPINVCCDIWGQCGNTPDYCNYTLAASGAPGTVPPGSNGCIWNCGTTIINDATEPAAYSSVGYFEATNIDRPCLDMNAFTIGPESYTHVLFAFGNITSDFAVSVAGAEQQFNYFTELVGMKRIISFGGWDFSTDPDTYMIFREGVTAANRDTFVENVANFVTGNDLDGVDFDWEYPGEPDIPGIPAGSDEDGSNYLEFLTAMRAALPDKSISITAPSSYWYLKAFPIVEIAEAVDFITYMTYDLQGVWDLEDKWAQDGCTAGDCLFSHVNLTETMWALSMISKAPVATSMIMVGVASYGRSFEMTTVGCWTSSCTWEAAGEAEPCTQTAGYISNAEINQILQENSNAQSLYSSGDSSNILVYNDTQWVSYMSSANKANRMAYYKTFNFAGTGEWAIDLEAFEPYVSSFSNSTSPGLTLEEFSSDPGGETLDVDTDIPCYSVSPSMNTSTELESVVVLGSIYIDEIFTEYAGDPTDWVFQMTSGHLHDTCASFPSTGSGYCSDLDEQWCFDGTITSGLYWASFLASELYATWVQWYDAFNQASFLSFLDISTIATTFTPTTVGNSLSFGSFLSSFSTALGIGTSVLPDPTGLFGDFSSGISTIESIIGLFPSESDFTLPAESDLETGMSVMLGTLVNSTLYALSNLSIAVFENPNEAATKISADLIDGPFTHPLANYFYNAKTVSTINTGNFTALINKITSTIEKYLVGAALADGDYYVVKVTVISEADCTDVAEYYMNDACYKLAYPGSSTSVAGQSIQAEASNTTITNIESYDINVADMIQNSEACQNATGVYYGAVDVNVTDVASSGTLPACFYNLPVFQLHDVTLTSSSGGDCQTYTPAGEFSPCYITFYQNGSTSTVTAGQTYLPTNLQSAFTEKYCTCGYTPPCEGTMNGTTNGTTNGVNIVR</sequence>
<dbReference type="Gene3D" id="3.30.60.10">
    <property type="entry name" value="Endochitinase-like"/>
    <property type="match status" value="1"/>
</dbReference>
<dbReference type="SUPFAM" id="SSF54106">
    <property type="entry name" value="LysM domain"/>
    <property type="match status" value="1"/>
</dbReference>
<organism evidence="15 16">
    <name type="scientific">Talaromyces proteolyticus</name>
    <dbReference type="NCBI Taxonomy" id="1131652"/>
    <lineage>
        <taxon>Eukaryota</taxon>
        <taxon>Fungi</taxon>
        <taxon>Dikarya</taxon>
        <taxon>Ascomycota</taxon>
        <taxon>Pezizomycotina</taxon>
        <taxon>Eurotiomycetes</taxon>
        <taxon>Eurotiomycetidae</taxon>
        <taxon>Eurotiales</taxon>
        <taxon>Trichocomaceae</taxon>
        <taxon>Talaromyces</taxon>
        <taxon>Talaromyces sect. Bacilispori</taxon>
    </lineage>
</organism>
<keyword evidence="12" id="KW-0732">Signal</keyword>
<dbReference type="InterPro" id="IPR001579">
    <property type="entry name" value="Glyco_hydro_18_chit_AS"/>
</dbReference>
<keyword evidence="10" id="KW-0624">Polysaccharide degradation</keyword>
<dbReference type="GeneID" id="70250075"/>
<dbReference type="RefSeq" id="XP_046076540.1">
    <property type="nucleotide sequence ID" value="XM_046219788.1"/>
</dbReference>
<evidence type="ECO:0000256" key="5">
    <source>
        <dbReference type="ARBA" id="ARBA00022801"/>
    </source>
</evidence>
<dbReference type="PROSITE" id="PS51782">
    <property type="entry name" value="LYSM"/>
    <property type="match status" value="2"/>
</dbReference>
<gene>
    <name evidence="15" type="ORF">BGW36DRAFT_423083</name>
</gene>
<dbReference type="GO" id="GO:0008843">
    <property type="term" value="F:endochitinase activity"/>
    <property type="evidence" value="ECO:0007669"/>
    <property type="project" value="UniProtKB-EC"/>
</dbReference>
<evidence type="ECO:0000256" key="8">
    <source>
        <dbReference type="ARBA" id="ARBA00023277"/>
    </source>
</evidence>
<feature type="signal peptide" evidence="12">
    <location>
        <begin position="1"/>
        <end position="21"/>
    </location>
</feature>
<dbReference type="GO" id="GO:0008061">
    <property type="term" value="F:chitin binding"/>
    <property type="evidence" value="ECO:0007669"/>
    <property type="project" value="UniProtKB-KW"/>
</dbReference>
<dbReference type="InterPro" id="IPR011583">
    <property type="entry name" value="Chitinase_II/V-like_cat"/>
</dbReference>
<evidence type="ECO:0000313" key="16">
    <source>
        <dbReference type="Proteomes" id="UP001201262"/>
    </source>
</evidence>
<evidence type="ECO:0000313" key="15">
    <source>
        <dbReference type="EMBL" id="KAH8703522.1"/>
    </source>
</evidence>
<evidence type="ECO:0000256" key="10">
    <source>
        <dbReference type="ARBA" id="ARBA00023326"/>
    </source>
</evidence>
<keyword evidence="7" id="KW-0843">Virulence</keyword>
<dbReference type="EMBL" id="JAJTJA010000002">
    <property type="protein sequence ID" value="KAH8703522.1"/>
    <property type="molecule type" value="Genomic_DNA"/>
</dbReference>
<evidence type="ECO:0000256" key="12">
    <source>
        <dbReference type="SAM" id="SignalP"/>
    </source>
</evidence>
<dbReference type="InterPro" id="IPR018392">
    <property type="entry name" value="LysM"/>
</dbReference>
<dbReference type="CDD" id="cd02878">
    <property type="entry name" value="GH18_zymocin_alpha"/>
    <property type="match status" value="1"/>
</dbReference>
<dbReference type="SMART" id="SM00636">
    <property type="entry name" value="Glyco_18"/>
    <property type="match status" value="1"/>
</dbReference>
<evidence type="ECO:0000256" key="3">
    <source>
        <dbReference type="ARBA" id="ARBA00012729"/>
    </source>
</evidence>
<evidence type="ECO:0000256" key="9">
    <source>
        <dbReference type="ARBA" id="ARBA00023295"/>
    </source>
</evidence>
<feature type="domain" description="GH18" evidence="14">
    <location>
        <begin position="462"/>
        <end position="819"/>
    </location>
</feature>
<feature type="domain" description="LysM" evidence="13">
    <location>
        <begin position="253"/>
        <end position="298"/>
    </location>
</feature>
<dbReference type="Pfam" id="PF01476">
    <property type="entry name" value="LysM"/>
    <property type="match status" value="1"/>
</dbReference>
<evidence type="ECO:0000259" key="14">
    <source>
        <dbReference type="PROSITE" id="PS51910"/>
    </source>
</evidence>
<dbReference type="Gene3D" id="3.10.50.10">
    <property type="match status" value="1"/>
</dbReference>
<dbReference type="PANTHER" id="PTHR47700">
    <property type="entry name" value="V CHITINASE, PUTATIVE (AFU_ORTHOLOGUE AFUA_6G13720)-RELATED"/>
    <property type="match status" value="1"/>
</dbReference>
<comment type="catalytic activity">
    <reaction evidence="1">
        <text>Random endo-hydrolysis of N-acetyl-beta-D-glucosaminide (1-&gt;4)-beta-linkages in chitin and chitodextrins.</text>
        <dbReference type="EC" id="3.2.1.14"/>
    </reaction>
</comment>
<dbReference type="CDD" id="cd00118">
    <property type="entry name" value="LysM"/>
    <property type="match status" value="1"/>
</dbReference>
<dbReference type="Pfam" id="PF00704">
    <property type="entry name" value="Glyco_hydro_18"/>
    <property type="match status" value="1"/>
</dbReference>
<proteinExistence type="inferred from homology"/>
<dbReference type="SMART" id="SM00257">
    <property type="entry name" value="LysM"/>
    <property type="match status" value="1"/>
</dbReference>
<evidence type="ECO:0000256" key="11">
    <source>
        <dbReference type="RuleBase" id="RU000489"/>
    </source>
</evidence>
<keyword evidence="16" id="KW-1185">Reference proteome</keyword>
<dbReference type="PANTHER" id="PTHR47700:SF2">
    <property type="entry name" value="CHITINASE"/>
    <property type="match status" value="1"/>
</dbReference>
<dbReference type="CDD" id="cd00035">
    <property type="entry name" value="ChtBD1"/>
    <property type="match status" value="1"/>
</dbReference>
<dbReference type="InterPro" id="IPR029070">
    <property type="entry name" value="Chitinase_insertion_sf"/>
</dbReference>
<dbReference type="InterPro" id="IPR017853">
    <property type="entry name" value="GH"/>
</dbReference>
<dbReference type="Gene3D" id="3.10.350.10">
    <property type="entry name" value="LysM domain"/>
    <property type="match status" value="2"/>
</dbReference>
<keyword evidence="6" id="KW-0146">Chitin degradation</keyword>
<dbReference type="InterPro" id="IPR053214">
    <property type="entry name" value="LysM12-like"/>
</dbReference>
<dbReference type="Gene3D" id="3.20.20.80">
    <property type="entry name" value="Glycosidases"/>
    <property type="match status" value="1"/>
</dbReference>
<keyword evidence="4" id="KW-0147">Chitin-binding</keyword>
<dbReference type="SUPFAM" id="SSF54556">
    <property type="entry name" value="Chitinase insertion domain"/>
    <property type="match status" value="1"/>
</dbReference>
<evidence type="ECO:0000256" key="4">
    <source>
        <dbReference type="ARBA" id="ARBA00022669"/>
    </source>
</evidence>
<feature type="chain" id="PRO_5042248762" description="chitinase" evidence="12">
    <location>
        <begin position="22"/>
        <end position="1312"/>
    </location>
</feature>